<comment type="caution">
    <text evidence="2">The sequence shown here is derived from an EMBL/GenBank/DDBJ whole genome shotgun (WGS) entry which is preliminary data.</text>
</comment>
<accession>A0ABW1ULL9</accession>
<reference evidence="3" key="1">
    <citation type="journal article" date="2019" name="Int. J. Syst. Evol. Microbiol.">
        <title>The Global Catalogue of Microorganisms (GCM) 10K type strain sequencing project: providing services to taxonomists for standard genome sequencing and annotation.</title>
        <authorList>
            <consortium name="The Broad Institute Genomics Platform"/>
            <consortium name="The Broad Institute Genome Sequencing Center for Infectious Disease"/>
            <person name="Wu L."/>
            <person name="Ma J."/>
        </authorList>
    </citation>
    <scope>NUCLEOTIDE SEQUENCE [LARGE SCALE GENOMIC DNA]</scope>
    <source>
        <strain evidence="3">CCM 8897</strain>
    </source>
</reference>
<feature type="transmembrane region" description="Helical" evidence="1">
    <location>
        <begin position="35"/>
        <end position="54"/>
    </location>
</feature>
<keyword evidence="1" id="KW-0812">Transmembrane</keyword>
<organism evidence="2 3">
    <name type="scientific">Lapidilactobacillus achengensis</name>
    <dbReference type="NCBI Taxonomy" id="2486000"/>
    <lineage>
        <taxon>Bacteria</taxon>
        <taxon>Bacillati</taxon>
        <taxon>Bacillota</taxon>
        <taxon>Bacilli</taxon>
        <taxon>Lactobacillales</taxon>
        <taxon>Lactobacillaceae</taxon>
        <taxon>Lapidilactobacillus</taxon>
    </lineage>
</organism>
<keyword evidence="1" id="KW-1133">Transmembrane helix</keyword>
<proteinExistence type="predicted"/>
<evidence type="ECO:0008006" key="4">
    <source>
        <dbReference type="Google" id="ProtNLM"/>
    </source>
</evidence>
<feature type="transmembrane region" description="Helical" evidence="1">
    <location>
        <begin position="88"/>
        <end position="107"/>
    </location>
</feature>
<evidence type="ECO:0000256" key="1">
    <source>
        <dbReference type="SAM" id="Phobius"/>
    </source>
</evidence>
<protein>
    <recommendedName>
        <fullName evidence="4">Integral membrane protein</fullName>
    </recommendedName>
</protein>
<gene>
    <name evidence="2" type="ORF">ACFQHW_03105</name>
</gene>
<keyword evidence="1" id="KW-0472">Membrane</keyword>
<dbReference type="RefSeq" id="WP_125601348.1">
    <property type="nucleotide sequence ID" value="NZ_JBHSSM010000009.1"/>
</dbReference>
<feature type="transmembrane region" description="Helical" evidence="1">
    <location>
        <begin position="66"/>
        <end position="82"/>
    </location>
</feature>
<feature type="transmembrane region" description="Helical" evidence="1">
    <location>
        <begin position="12"/>
        <end position="29"/>
    </location>
</feature>
<sequence>MTWLKKVPNGWQTFVLVIIEFLLGLLIFLELNKIFGYIFFIVLFLATIAYLTLITSRVHKQRITDTLNFILAQAIWVIGFGQEFLSTHFVFSLALILGGIIVIYTLIVRSHYYADAD</sequence>
<name>A0ABW1ULL9_9LACO</name>
<evidence type="ECO:0000313" key="3">
    <source>
        <dbReference type="Proteomes" id="UP001596310"/>
    </source>
</evidence>
<keyword evidence="3" id="KW-1185">Reference proteome</keyword>
<evidence type="ECO:0000313" key="2">
    <source>
        <dbReference type="EMBL" id="MFC6314553.1"/>
    </source>
</evidence>
<dbReference type="EMBL" id="JBHSSM010000009">
    <property type="protein sequence ID" value="MFC6314553.1"/>
    <property type="molecule type" value="Genomic_DNA"/>
</dbReference>
<dbReference type="Proteomes" id="UP001596310">
    <property type="component" value="Unassembled WGS sequence"/>
</dbReference>